<evidence type="ECO:0000259" key="2">
    <source>
        <dbReference type="Pfam" id="PF23598"/>
    </source>
</evidence>
<reference evidence="3" key="1">
    <citation type="submission" date="2014-09" db="EMBL/GenBank/DDBJ databases">
        <authorList>
            <person name="Magalhaes I.L.F."/>
            <person name="Oliveira U."/>
            <person name="Santos F.R."/>
            <person name="Vidigal T.H.D.A."/>
            <person name="Brescovit A.D."/>
            <person name="Santos A.J."/>
        </authorList>
    </citation>
    <scope>NUCLEOTIDE SEQUENCE</scope>
    <source>
        <tissue evidence="3">Shoot tissue taken approximately 20 cm above the soil surface</tissue>
    </source>
</reference>
<dbReference type="Pfam" id="PF23598">
    <property type="entry name" value="LRR_14"/>
    <property type="match status" value="1"/>
</dbReference>
<feature type="domain" description="Disease resistance R13L4/SHOC-2-like LRR" evidence="2">
    <location>
        <begin position="4"/>
        <end position="178"/>
    </location>
</feature>
<evidence type="ECO:0000313" key="3">
    <source>
        <dbReference type="EMBL" id="JAD71720.1"/>
    </source>
</evidence>
<reference evidence="3" key="2">
    <citation type="journal article" date="2015" name="Data Brief">
        <title>Shoot transcriptome of the giant reed, Arundo donax.</title>
        <authorList>
            <person name="Barrero R.A."/>
            <person name="Guerrero F.D."/>
            <person name="Moolhuijzen P."/>
            <person name="Goolsby J.A."/>
            <person name="Tidwell J."/>
            <person name="Bellgard S.E."/>
            <person name="Bellgard M.I."/>
        </authorList>
    </citation>
    <scope>NUCLEOTIDE SEQUENCE</scope>
    <source>
        <tissue evidence="3">Shoot tissue taken approximately 20 cm above the soil surface</tissue>
    </source>
</reference>
<organism evidence="3">
    <name type="scientific">Arundo donax</name>
    <name type="common">Giant reed</name>
    <name type="synonym">Donax arundinaceus</name>
    <dbReference type="NCBI Taxonomy" id="35708"/>
    <lineage>
        <taxon>Eukaryota</taxon>
        <taxon>Viridiplantae</taxon>
        <taxon>Streptophyta</taxon>
        <taxon>Embryophyta</taxon>
        <taxon>Tracheophyta</taxon>
        <taxon>Spermatophyta</taxon>
        <taxon>Magnoliopsida</taxon>
        <taxon>Liliopsida</taxon>
        <taxon>Poales</taxon>
        <taxon>Poaceae</taxon>
        <taxon>PACMAD clade</taxon>
        <taxon>Arundinoideae</taxon>
        <taxon>Arundineae</taxon>
        <taxon>Arundo</taxon>
    </lineage>
</organism>
<proteinExistence type="predicted"/>
<evidence type="ECO:0000256" key="1">
    <source>
        <dbReference type="ARBA" id="ARBA00022737"/>
    </source>
</evidence>
<dbReference type="InterPro" id="IPR055414">
    <property type="entry name" value="LRR_R13L4/SHOC2-like"/>
</dbReference>
<dbReference type="EMBL" id="GBRH01226175">
    <property type="protein sequence ID" value="JAD71720.1"/>
    <property type="molecule type" value="Transcribed_RNA"/>
</dbReference>
<keyword evidence="1" id="KW-0677">Repeat</keyword>
<dbReference type="InterPro" id="IPR032675">
    <property type="entry name" value="LRR_dom_sf"/>
</dbReference>
<accession>A0A0A9CEB5</accession>
<dbReference type="Gene3D" id="3.80.10.10">
    <property type="entry name" value="Ribonuclease Inhibitor"/>
    <property type="match status" value="1"/>
</dbReference>
<dbReference type="SUPFAM" id="SSF52058">
    <property type="entry name" value="L domain-like"/>
    <property type="match status" value="1"/>
</dbReference>
<sequence>MSSEEFWSAIASLNHLQSLSVNWQQQLALQRYLVRRTLDGRLGGSLLPPRSIESLKLKGRLVKFTQWIHHLQNLSKLQLLQSKLQQDAVQDVGKLPNLAVLRTGWNAFKGEELVFKQGSFPCLILLELFCDFPYVKFEDGTTPKLELLRIAGLEQFQELSGVRYLTKLKEIRLDLRLNEKKF</sequence>
<dbReference type="AlphaFoldDB" id="A0A0A9CEB5"/>
<protein>
    <recommendedName>
        <fullName evidence="2">Disease resistance R13L4/SHOC-2-like LRR domain-containing protein</fullName>
    </recommendedName>
</protein>
<name>A0A0A9CEB5_ARUDO</name>